<comment type="caution">
    <text evidence="1">The sequence shown here is derived from an EMBL/GenBank/DDBJ whole genome shotgun (WGS) entry which is preliminary data.</text>
</comment>
<dbReference type="InterPro" id="IPR001387">
    <property type="entry name" value="Cro/C1-type_HTH"/>
</dbReference>
<evidence type="ECO:0000313" key="2">
    <source>
        <dbReference type="Proteomes" id="UP001595683"/>
    </source>
</evidence>
<dbReference type="CDD" id="cd00093">
    <property type="entry name" value="HTH_XRE"/>
    <property type="match status" value="1"/>
</dbReference>
<sequence length="168" mass="18544">MTEPITPTTDYTLVSQEGAAVLSDAPVSGSHCALLRDRINRDGRSLAEIASLAGMSRRQLGRLLDGQKPLRLVDLKRLSAIVGIDAAKAVMAIEVIGDWSAYDEPVLEILIRMLAPVFKKVDASADFPMEPLSEAAEEKFTTWLAEILVTNQKQIRQRRDEFVKLPTL</sequence>
<keyword evidence="2" id="KW-1185">Reference proteome</keyword>
<proteinExistence type="predicted"/>
<organism evidence="1 2">
    <name type="scientific">Novosphingobium pokkalii</name>
    <dbReference type="NCBI Taxonomy" id="1770194"/>
    <lineage>
        <taxon>Bacteria</taxon>
        <taxon>Pseudomonadati</taxon>
        <taxon>Pseudomonadota</taxon>
        <taxon>Alphaproteobacteria</taxon>
        <taxon>Sphingomonadales</taxon>
        <taxon>Sphingomonadaceae</taxon>
        <taxon>Novosphingobium</taxon>
    </lineage>
</organism>
<dbReference type="InterPro" id="IPR010982">
    <property type="entry name" value="Lambda_DNA-bd_dom_sf"/>
</dbReference>
<protein>
    <submittedName>
        <fullName evidence="1">Helix-turn-helix domain-containing protein</fullName>
    </submittedName>
</protein>
<dbReference type="EMBL" id="JBHRYE010000019">
    <property type="protein sequence ID" value="MFC3672087.1"/>
    <property type="molecule type" value="Genomic_DNA"/>
</dbReference>
<reference evidence="2" key="1">
    <citation type="journal article" date="2019" name="Int. J. Syst. Evol. Microbiol.">
        <title>The Global Catalogue of Microorganisms (GCM) 10K type strain sequencing project: providing services to taxonomists for standard genome sequencing and annotation.</title>
        <authorList>
            <consortium name="The Broad Institute Genomics Platform"/>
            <consortium name="The Broad Institute Genome Sequencing Center for Infectious Disease"/>
            <person name="Wu L."/>
            <person name="Ma J."/>
        </authorList>
    </citation>
    <scope>NUCLEOTIDE SEQUENCE [LARGE SCALE GENOMIC DNA]</scope>
    <source>
        <strain evidence="2">KCTC 42224</strain>
    </source>
</reference>
<evidence type="ECO:0000313" key="1">
    <source>
        <dbReference type="EMBL" id="MFC3672087.1"/>
    </source>
</evidence>
<dbReference type="SUPFAM" id="SSF47413">
    <property type="entry name" value="lambda repressor-like DNA-binding domains"/>
    <property type="match status" value="1"/>
</dbReference>
<name>A0ABV7V5B5_9SPHN</name>
<accession>A0ABV7V5B5</accession>
<dbReference type="Proteomes" id="UP001595683">
    <property type="component" value="Unassembled WGS sequence"/>
</dbReference>
<dbReference type="RefSeq" id="WP_229815583.1">
    <property type="nucleotide sequence ID" value="NZ_BMZP01000020.1"/>
</dbReference>
<gene>
    <name evidence="1" type="ORF">ACFOOT_11690</name>
</gene>